<dbReference type="OrthoDB" id="9803598at2"/>
<dbReference type="Gene3D" id="3.60.120.10">
    <property type="entry name" value="Anthranilate synthase"/>
    <property type="match status" value="1"/>
</dbReference>
<name>A0A3E0B035_9STAP</name>
<dbReference type="Proteomes" id="UP000257076">
    <property type="component" value="Unassembled WGS sequence"/>
</dbReference>
<dbReference type="GO" id="GO:0009697">
    <property type="term" value="P:salicylic acid biosynthetic process"/>
    <property type="evidence" value="ECO:0007669"/>
    <property type="project" value="TreeGrafter"/>
</dbReference>
<evidence type="ECO:0000256" key="2">
    <source>
        <dbReference type="ARBA" id="ARBA00005297"/>
    </source>
</evidence>
<keyword evidence="8" id="KW-1185">Reference proteome</keyword>
<evidence type="ECO:0000256" key="5">
    <source>
        <dbReference type="ARBA" id="ARBA00041564"/>
    </source>
</evidence>
<evidence type="ECO:0000259" key="6">
    <source>
        <dbReference type="Pfam" id="PF00425"/>
    </source>
</evidence>
<comment type="caution">
    <text evidence="7">The sequence shown here is derived from an EMBL/GenBank/DDBJ whole genome shotgun (WGS) entry which is preliminary data.</text>
</comment>
<organism evidence="7 8">
    <name type="scientific">Jeotgalicoccus halotolerans</name>
    <dbReference type="NCBI Taxonomy" id="157227"/>
    <lineage>
        <taxon>Bacteria</taxon>
        <taxon>Bacillati</taxon>
        <taxon>Bacillota</taxon>
        <taxon>Bacilli</taxon>
        <taxon>Bacillales</taxon>
        <taxon>Staphylococcaceae</taxon>
        <taxon>Jeotgalicoccus</taxon>
    </lineage>
</organism>
<evidence type="ECO:0000256" key="3">
    <source>
        <dbReference type="ARBA" id="ARBA00012824"/>
    </source>
</evidence>
<gene>
    <name evidence="7" type="ORF">DFR63_0375</name>
</gene>
<dbReference type="PANTHER" id="PTHR42839:SF1">
    <property type="entry name" value="ISOCHORISMATE SYNTHASE MENF"/>
    <property type="match status" value="1"/>
</dbReference>
<evidence type="ECO:0000256" key="4">
    <source>
        <dbReference type="ARBA" id="ARBA00023235"/>
    </source>
</evidence>
<protein>
    <recommendedName>
        <fullName evidence="3">isochorismate synthase</fullName>
        <ecNumber evidence="3">5.4.4.2</ecNumber>
    </recommendedName>
    <alternativeName>
        <fullName evidence="5">Isochorismate mutase</fullName>
    </alternativeName>
</protein>
<sequence>MKLQSSRTFIESISLDSDRQYLTLHIPMDEYNIDEEKIFTYFDESKGSRYWFKSKDNTYNVIGINYIESMWRDKFQPESAADSKKTLFAKLQQEMLGDDLKSKLSLFGGTLFDDKDTTDEWNDFRMIEFHLPEWQFDLKNHEVFLTREKTELNMEDVLDEVDGVLSAIENTELTEKEKPVVKSKRDIFPNEWKMLVEEAVNNLNDEFKKVVLARQKLITFESRAKRLYLIRRLKDEADTYTIYYEKGKSTFVSKTPEKLFSIHGEELATNAIAGSIQRVEDSRENDLQKDFLLNDEKNLFEHRVVRESIVSDIVPFSEGLNYKKNPLLLENKYIYHLFTPIQAMLKKDADEFKILKQIHPTPAVGGLPKKLAKDYIKDHEYGTRGLYAAPLGIIHEDKECEFAVGLRSMLISARSATLFAGCGIVKGSDPEAEFLETEVKFTPMLNVLEATTNELYGSTNDTNI</sequence>
<accession>A0A3E0B035</accession>
<dbReference type="EC" id="5.4.4.2" evidence="3"/>
<comment type="catalytic activity">
    <reaction evidence="1">
        <text>chorismate = isochorismate</text>
        <dbReference type="Rhea" id="RHEA:18985"/>
        <dbReference type="ChEBI" id="CHEBI:29748"/>
        <dbReference type="ChEBI" id="CHEBI:29780"/>
        <dbReference type="EC" id="5.4.4.2"/>
    </reaction>
</comment>
<reference evidence="7 8" key="1">
    <citation type="submission" date="2018-08" db="EMBL/GenBank/DDBJ databases">
        <title>Genomic Encyclopedia of Type Strains, Phase IV (KMG-IV): sequencing the most valuable type-strain genomes for metagenomic binning, comparative biology and taxonomic classification.</title>
        <authorList>
            <person name="Goeker M."/>
        </authorList>
    </citation>
    <scope>NUCLEOTIDE SEQUENCE [LARGE SCALE GENOMIC DNA]</scope>
    <source>
        <strain evidence="7 8">DSM 17274</strain>
    </source>
</reference>
<dbReference type="InterPro" id="IPR005801">
    <property type="entry name" value="ADC_synthase"/>
</dbReference>
<dbReference type="Pfam" id="PF00425">
    <property type="entry name" value="Chorismate_bind"/>
    <property type="match status" value="1"/>
</dbReference>
<dbReference type="PANTHER" id="PTHR42839">
    <property type="entry name" value="ISOCHORISMATE SYNTHASE ENTC"/>
    <property type="match status" value="1"/>
</dbReference>
<keyword evidence="4" id="KW-0413">Isomerase</keyword>
<evidence type="ECO:0000256" key="1">
    <source>
        <dbReference type="ARBA" id="ARBA00000799"/>
    </source>
</evidence>
<dbReference type="SUPFAM" id="SSF56322">
    <property type="entry name" value="ADC synthase"/>
    <property type="match status" value="1"/>
</dbReference>
<dbReference type="InterPro" id="IPR015890">
    <property type="entry name" value="Chorismate_C"/>
</dbReference>
<evidence type="ECO:0000313" key="8">
    <source>
        <dbReference type="Proteomes" id="UP000257076"/>
    </source>
</evidence>
<dbReference type="NCBIfam" id="TIGR00543">
    <property type="entry name" value="isochor_syn"/>
    <property type="match status" value="1"/>
</dbReference>
<evidence type="ECO:0000313" key="7">
    <source>
        <dbReference type="EMBL" id="REG25341.1"/>
    </source>
</evidence>
<comment type="similarity">
    <text evidence="2">Belongs to the isochorismate synthase family.</text>
</comment>
<dbReference type="AlphaFoldDB" id="A0A3E0B035"/>
<dbReference type="GO" id="GO:0008909">
    <property type="term" value="F:isochorismate synthase activity"/>
    <property type="evidence" value="ECO:0007669"/>
    <property type="project" value="UniProtKB-EC"/>
</dbReference>
<proteinExistence type="inferred from homology"/>
<dbReference type="RefSeq" id="WP_115884041.1">
    <property type="nucleotide sequence ID" value="NZ_CBCSHX010000001.1"/>
</dbReference>
<dbReference type="InterPro" id="IPR004561">
    <property type="entry name" value="IsoChor_synthase"/>
</dbReference>
<feature type="domain" description="Chorismate-utilising enzyme C-terminal" evidence="6">
    <location>
        <begin position="190"/>
        <end position="440"/>
    </location>
</feature>
<dbReference type="EMBL" id="QUMW01000009">
    <property type="protein sequence ID" value="REG25341.1"/>
    <property type="molecule type" value="Genomic_DNA"/>
</dbReference>